<reference evidence="2" key="1">
    <citation type="journal article" date="2022" name="Mol. Ecol. Resour.">
        <title>The genomes of chicory, endive, great burdock and yacon provide insights into Asteraceae palaeo-polyploidization history and plant inulin production.</title>
        <authorList>
            <person name="Fan W."/>
            <person name="Wang S."/>
            <person name="Wang H."/>
            <person name="Wang A."/>
            <person name="Jiang F."/>
            <person name="Liu H."/>
            <person name="Zhao H."/>
            <person name="Xu D."/>
            <person name="Zhang Y."/>
        </authorList>
    </citation>
    <scope>NUCLEOTIDE SEQUENCE [LARGE SCALE GENOMIC DNA]</scope>
    <source>
        <strain evidence="2">cv. Yunnan</strain>
    </source>
</reference>
<reference evidence="1 2" key="2">
    <citation type="journal article" date="2022" name="Mol. Ecol. Resour.">
        <title>The genomes of chicory, endive, great burdock and yacon provide insights into Asteraceae paleo-polyploidization history and plant inulin production.</title>
        <authorList>
            <person name="Fan W."/>
            <person name="Wang S."/>
            <person name="Wang H."/>
            <person name="Wang A."/>
            <person name="Jiang F."/>
            <person name="Liu H."/>
            <person name="Zhao H."/>
            <person name="Xu D."/>
            <person name="Zhang Y."/>
        </authorList>
    </citation>
    <scope>NUCLEOTIDE SEQUENCE [LARGE SCALE GENOMIC DNA]</scope>
    <source>
        <strain evidence="2">cv. Yunnan</strain>
        <tissue evidence="1">Leaves</tissue>
    </source>
</reference>
<gene>
    <name evidence="1" type="ORF">L1987_46423</name>
</gene>
<dbReference type="EMBL" id="CM042032">
    <property type="protein sequence ID" value="KAI3776637.1"/>
    <property type="molecule type" value="Genomic_DNA"/>
</dbReference>
<proteinExistence type="predicted"/>
<protein>
    <submittedName>
        <fullName evidence="1">Uncharacterized protein</fullName>
    </submittedName>
</protein>
<dbReference type="Proteomes" id="UP001056120">
    <property type="component" value="Linkage Group LG15"/>
</dbReference>
<accession>A0ACB9G1G0</accession>
<name>A0ACB9G1G0_9ASTR</name>
<sequence>MDLIPKASGPGRIAGRVIEDLTLVTPSLALWCTVRLAGGSASPMIGNGIGLVERTWLLQNAFKRSRKSRVRSCSSRSASKEAEYGGDPYE</sequence>
<evidence type="ECO:0000313" key="1">
    <source>
        <dbReference type="EMBL" id="KAI3776637.1"/>
    </source>
</evidence>
<comment type="caution">
    <text evidence="1">The sequence shown here is derived from an EMBL/GenBank/DDBJ whole genome shotgun (WGS) entry which is preliminary data.</text>
</comment>
<keyword evidence="2" id="KW-1185">Reference proteome</keyword>
<evidence type="ECO:0000313" key="2">
    <source>
        <dbReference type="Proteomes" id="UP001056120"/>
    </source>
</evidence>
<organism evidence="1 2">
    <name type="scientific">Smallanthus sonchifolius</name>
    <dbReference type="NCBI Taxonomy" id="185202"/>
    <lineage>
        <taxon>Eukaryota</taxon>
        <taxon>Viridiplantae</taxon>
        <taxon>Streptophyta</taxon>
        <taxon>Embryophyta</taxon>
        <taxon>Tracheophyta</taxon>
        <taxon>Spermatophyta</taxon>
        <taxon>Magnoliopsida</taxon>
        <taxon>eudicotyledons</taxon>
        <taxon>Gunneridae</taxon>
        <taxon>Pentapetalae</taxon>
        <taxon>asterids</taxon>
        <taxon>campanulids</taxon>
        <taxon>Asterales</taxon>
        <taxon>Asteraceae</taxon>
        <taxon>Asteroideae</taxon>
        <taxon>Heliantheae alliance</taxon>
        <taxon>Millerieae</taxon>
        <taxon>Smallanthus</taxon>
    </lineage>
</organism>